<dbReference type="GO" id="GO:0007165">
    <property type="term" value="P:signal transduction"/>
    <property type="evidence" value="ECO:0007669"/>
    <property type="project" value="InterPro"/>
</dbReference>
<feature type="compositionally biased region" description="Basic and acidic residues" evidence="1">
    <location>
        <begin position="103"/>
        <end position="115"/>
    </location>
</feature>
<dbReference type="SUPFAM" id="SSF47986">
    <property type="entry name" value="DEATH domain"/>
    <property type="match status" value="1"/>
</dbReference>
<dbReference type="SMART" id="SM00005">
    <property type="entry name" value="DEATH"/>
    <property type="match status" value="1"/>
</dbReference>
<accession>A0AAN8JGR3</accession>
<reference evidence="3 4" key="1">
    <citation type="submission" date="2024-01" db="EMBL/GenBank/DDBJ databases">
        <title>The genome of the rayed Mediterranean limpet Patella caerulea (Linnaeus, 1758).</title>
        <authorList>
            <person name="Anh-Thu Weber A."/>
            <person name="Halstead-Nussloch G."/>
        </authorList>
    </citation>
    <scope>NUCLEOTIDE SEQUENCE [LARGE SCALE GENOMIC DNA]</scope>
    <source>
        <strain evidence="3">AATW-2023a</strain>
        <tissue evidence="3">Whole specimen</tissue>
    </source>
</reference>
<keyword evidence="4" id="KW-1185">Reference proteome</keyword>
<dbReference type="PROSITE" id="PS50017">
    <property type="entry name" value="DEATH_DOMAIN"/>
    <property type="match status" value="1"/>
</dbReference>
<dbReference type="InterPro" id="IPR000488">
    <property type="entry name" value="Death_dom"/>
</dbReference>
<dbReference type="Gene3D" id="1.10.533.10">
    <property type="entry name" value="Death Domain, Fas"/>
    <property type="match status" value="1"/>
</dbReference>
<evidence type="ECO:0000259" key="2">
    <source>
        <dbReference type="PROSITE" id="PS50017"/>
    </source>
</evidence>
<dbReference type="EMBL" id="JAZGQO010000010">
    <property type="protein sequence ID" value="KAK6177172.1"/>
    <property type="molecule type" value="Genomic_DNA"/>
</dbReference>
<protein>
    <recommendedName>
        <fullName evidence="2">Death domain-containing protein</fullName>
    </recommendedName>
</protein>
<gene>
    <name evidence="3" type="ORF">SNE40_015328</name>
</gene>
<dbReference type="InterPro" id="IPR011029">
    <property type="entry name" value="DEATH-like_dom_sf"/>
</dbReference>
<dbReference type="Pfam" id="PF00531">
    <property type="entry name" value="Death"/>
    <property type="match status" value="1"/>
</dbReference>
<feature type="region of interest" description="Disordered" evidence="1">
    <location>
        <begin position="1"/>
        <end position="21"/>
    </location>
</feature>
<dbReference type="CDD" id="cd01670">
    <property type="entry name" value="Death"/>
    <property type="match status" value="1"/>
</dbReference>
<proteinExistence type="predicted"/>
<dbReference type="Proteomes" id="UP001347796">
    <property type="component" value="Unassembled WGS sequence"/>
</dbReference>
<sequence length="214" mass="24176">MAGFDGRLSRAADKEKRASVKSAKCVRRVESHHHYLRSVASFPGASGEDQSNPEGAWYSNARNNIHFQGDVNNIQIGNNNTMYIHQNKIKCTHTKGTTQTKPDGLKPKKKLSENETRKYEELKACPTEVTQEHMLTLCTKIGKRWRHYGRKLGLSDEDLECIKANNSDNGLREIVYGMLTTWKQKSENVSVGELVSRLTKDGDISVIEDLLKDN</sequence>
<feature type="region of interest" description="Disordered" evidence="1">
    <location>
        <begin position="94"/>
        <end position="115"/>
    </location>
</feature>
<evidence type="ECO:0000256" key="1">
    <source>
        <dbReference type="SAM" id="MobiDB-lite"/>
    </source>
</evidence>
<dbReference type="AlphaFoldDB" id="A0AAN8JGR3"/>
<organism evidence="3 4">
    <name type="scientific">Patella caerulea</name>
    <name type="common">Rayed Mediterranean limpet</name>
    <dbReference type="NCBI Taxonomy" id="87958"/>
    <lineage>
        <taxon>Eukaryota</taxon>
        <taxon>Metazoa</taxon>
        <taxon>Spiralia</taxon>
        <taxon>Lophotrochozoa</taxon>
        <taxon>Mollusca</taxon>
        <taxon>Gastropoda</taxon>
        <taxon>Patellogastropoda</taxon>
        <taxon>Patelloidea</taxon>
        <taxon>Patellidae</taxon>
        <taxon>Patella</taxon>
    </lineage>
</organism>
<name>A0AAN8JGR3_PATCE</name>
<evidence type="ECO:0000313" key="4">
    <source>
        <dbReference type="Proteomes" id="UP001347796"/>
    </source>
</evidence>
<feature type="compositionally biased region" description="Basic and acidic residues" evidence="1">
    <location>
        <begin position="7"/>
        <end position="18"/>
    </location>
</feature>
<feature type="domain" description="Death" evidence="2">
    <location>
        <begin position="130"/>
        <end position="214"/>
    </location>
</feature>
<evidence type="ECO:0000313" key="3">
    <source>
        <dbReference type="EMBL" id="KAK6177172.1"/>
    </source>
</evidence>
<comment type="caution">
    <text evidence="3">The sequence shown here is derived from an EMBL/GenBank/DDBJ whole genome shotgun (WGS) entry which is preliminary data.</text>
</comment>